<keyword evidence="2" id="KW-0812">Transmembrane</keyword>
<gene>
    <name evidence="3" type="ORF">IV203_024465</name>
</gene>
<feature type="region of interest" description="Disordered" evidence="1">
    <location>
        <begin position="67"/>
        <end position="86"/>
    </location>
</feature>
<sequence>MTTTHLPQQQQQQQCDDRTNKNEQDEELRLQQEKKEQQISQQENKKKKRSTRMSSFMFWSANLYPSMNQEEDNDDEENDKNNTSLSQSPYHRCCTKLLQVYNQYEFLILIILAICLARAYPPLGAEYLQPQITSSWIAVIFIFLLAGFGLKTEEFAKAFQRLYFNVFVQIFNFGVDSAVVFGVSRALLAAGALSIPLANGMVVCASLSMTINMVLVLTKSSGGDEASAIFNSAVGNMIGVVLTPLLVLGYLGVTGEVAMGDVFYKLAVRVVCPIVVGQIIRKLSPAAVEWYKKHKQFFKQTQQLALVFIVYTVFCETFAANMESGDTSNVTIVDIIVMVVVEFGCLVGLMLLAWISLRVLFRNEPRLRVMGLFGCTHKTVAMGIPLINAIYEDDASIGLITLPLLIWHTMQLIVGSFLAPKLAAWVVKEEERLGISDNDNNDNNNSNNVGNDSNDNQDGINDDKMMDETGRISSLMDGSNDTQDSDKEATATTPDIEQGQSDEESL</sequence>
<evidence type="ECO:0000313" key="4">
    <source>
        <dbReference type="Proteomes" id="UP000693970"/>
    </source>
</evidence>
<dbReference type="OrthoDB" id="188035at2759"/>
<evidence type="ECO:0000313" key="3">
    <source>
        <dbReference type="EMBL" id="KAG7340922.1"/>
    </source>
</evidence>
<feature type="transmembrane region" description="Helical" evidence="2">
    <location>
        <begin position="369"/>
        <end position="391"/>
    </location>
</feature>
<feature type="transmembrane region" description="Helical" evidence="2">
    <location>
        <begin position="195"/>
        <end position="217"/>
    </location>
</feature>
<keyword evidence="4" id="KW-1185">Reference proteome</keyword>
<accession>A0A9K3KC05</accession>
<name>A0A9K3KC05_9STRA</name>
<dbReference type="Pfam" id="PF13593">
    <property type="entry name" value="SBF_like"/>
    <property type="match status" value="1"/>
</dbReference>
<organism evidence="3 4">
    <name type="scientific">Nitzschia inconspicua</name>
    <dbReference type="NCBI Taxonomy" id="303405"/>
    <lineage>
        <taxon>Eukaryota</taxon>
        <taxon>Sar</taxon>
        <taxon>Stramenopiles</taxon>
        <taxon>Ochrophyta</taxon>
        <taxon>Bacillariophyta</taxon>
        <taxon>Bacillariophyceae</taxon>
        <taxon>Bacillariophycidae</taxon>
        <taxon>Bacillariales</taxon>
        <taxon>Bacillariaceae</taxon>
        <taxon>Nitzschia</taxon>
    </lineage>
</organism>
<dbReference type="PANTHER" id="PTHR18640">
    <property type="entry name" value="SOLUTE CARRIER FAMILY 10 MEMBER 7"/>
    <property type="match status" value="1"/>
</dbReference>
<reference evidence="3" key="2">
    <citation type="submission" date="2021-04" db="EMBL/GenBank/DDBJ databases">
        <authorList>
            <person name="Podell S."/>
        </authorList>
    </citation>
    <scope>NUCLEOTIDE SEQUENCE</scope>
    <source>
        <strain evidence="3">Hildebrandi</strain>
    </source>
</reference>
<protein>
    <submittedName>
        <fullName evidence="3">Na+ dependent transporter</fullName>
    </submittedName>
</protein>
<keyword evidence="2" id="KW-1133">Transmembrane helix</keyword>
<feature type="region of interest" description="Disordered" evidence="1">
    <location>
        <begin position="1"/>
        <end position="51"/>
    </location>
</feature>
<feature type="transmembrane region" description="Helical" evidence="2">
    <location>
        <begin position="104"/>
        <end position="120"/>
    </location>
</feature>
<feature type="transmembrane region" description="Helical" evidence="2">
    <location>
        <begin position="301"/>
        <end position="320"/>
    </location>
</feature>
<dbReference type="PANTHER" id="PTHR18640:SF5">
    <property type="entry name" value="SODIUM_BILE ACID COTRANSPORTER 7"/>
    <property type="match status" value="1"/>
</dbReference>
<feature type="region of interest" description="Disordered" evidence="1">
    <location>
        <begin position="435"/>
        <end position="506"/>
    </location>
</feature>
<dbReference type="GO" id="GO:0005886">
    <property type="term" value="C:plasma membrane"/>
    <property type="evidence" value="ECO:0007669"/>
    <property type="project" value="TreeGrafter"/>
</dbReference>
<proteinExistence type="predicted"/>
<feature type="transmembrane region" description="Helical" evidence="2">
    <location>
        <begin position="332"/>
        <end position="357"/>
    </location>
</feature>
<feature type="compositionally biased region" description="Polar residues" evidence="1">
    <location>
        <begin position="490"/>
        <end position="499"/>
    </location>
</feature>
<feature type="compositionally biased region" description="Basic and acidic residues" evidence="1">
    <location>
        <begin position="15"/>
        <end position="37"/>
    </location>
</feature>
<dbReference type="InterPro" id="IPR016833">
    <property type="entry name" value="Put_Na-Bile_cotransptr"/>
</dbReference>
<comment type="caution">
    <text evidence="3">The sequence shown here is derived from an EMBL/GenBank/DDBJ whole genome shotgun (WGS) entry which is preliminary data.</text>
</comment>
<feature type="compositionally biased region" description="Acidic residues" evidence="1">
    <location>
        <begin position="69"/>
        <end position="78"/>
    </location>
</feature>
<feature type="transmembrane region" description="Helical" evidence="2">
    <location>
        <begin position="229"/>
        <end position="250"/>
    </location>
</feature>
<feature type="transmembrane region" description="Helical" evidence="2">
    <location>
        <begin position="262"/>
        <end position="280"/>
    </location>
</feature>
<dbReference type="EMBL" id="JAGRRH010000027">
    <property type="protein sequence ID" value="KAG7340922.1"/>
    <property type="molecule type" value="Genomic_DNA"/>
</dbReference>
<dbReference type="Proteomes" id="UP000693970">
    <property type="component" value="Unassembled WGS sequence"/>
</dbReference>
<reference evidence="3" key="1">
    <citation type="journal article" date="2021" name="Sci. Rep.">
        <title>Diploid genomic architecture of Nitzschia inconspicua, an elite biomass production diatom.</title>
        <authorList>
            <person name="Oliver A."/>
            <person name="Podell S."/>
            <person name="Pinowska A."/>
            <person name="Traller J.C."/>
            <person name="Smith S.R."/>
            <person name="McClure R."/>
            <person name="Beliaev A."/>
            <person name="Bohutskyi P."/>
            <person name="Hill E.A."/>
            <person name="Rabines A."/>
            <person name="Zheng H."/>
            <person name="Allen L.Z."/>
            <person name="Kuo A."/>
            <person name="Grigoriev I.V."/>
            <person name="Allen A.E."/>
            <person name="Hazlebeck D."/>
            <person name="Allen E.E."/>
        </authorList>
    </citation>
    <scope>NUCLEOTIDE SEQUENCE</scope>
    <source>
        <strain evidence="3">Hildebrandi</strain>
    </source>
</reference>
<feature type="transmembrane region" description="Helical" evidence="2">
    <location>
        <begin position="397"/>
        <end position="419"/>
    </location>
</feature>
<evidence type="ECO:0000256" key="2">
    <source>
        <dbReference type="SAM" id="Phobius"/>
    </source>
</evidence>
<evidence type="ECO:0000256" key="1">
    <source>
        <dbReference type="SAM" id="MobiDB-lite"/>
    </source>
</evidence>
<feature type="compositionally biased region" description="Basic and acidic residues" evidence="1">
    <location>
        <begin position="461"/>
        <end position="470"/>
    </location>
</feature>
<feature type="transmembrane region" description="Helical" evidence="2">
    <location>
        <begin position="162"/>
        <end position="183"/>
    </location>
</feature>
<feature type="compositionally biased region" description="Low complexity" evidence="1">
    <location>
        <begin position="436"/>
        <end position="456"/>
    </location>
</feature>
<feature type="transmembrane region" description="Helical" evidence="2">
    <location>
        <begin position="132"/>
        <end position="150"/>
    </location>
</feature>
<dbReference type="AlphaFoldDB" id="A0A9K3KC05"/>
<keyword evidence="2" id="KW-0472">Membrane</keyword>